<evidence type="ECO:0000256" key="9">
    <source>
        <dbReference type="HAMAP-Rule" id="MF_01038"/>
    </source>
</evidence>
<comment type="similarity">
    <text evidence="4 9">Belongs to the BPG-independent phosphoglycerate mutase family.</text>
</comment>
<feature type="binding site" evidence="9 13">
    <location>
        <position position="400"/>
    </location>
    <ligand>
        <name>Mn(2+)</name>
        <dbReference type="ChEBI" id="CHEBI:29035"/>
        <label>1</label>
    </ligand>
</feature>
<dbReference type="GO" id="GO:0004619">
    <property type="term" value="F:phosphoglycerate mutase activity"/>
    <property type="evidence" value="ECO:0007669"/>
    <property type="project" value="UniProtKB-UniRule"/>
</dbReference>
<sequence>MSVPKPVVLCILDGWGLREDRANNAPALANTPNFDALMATCPHNTLVTHGRDVGLPTGQMGNSEVGHTNIGAGRVVAMDLGAIDLAIEDGSFALNPALLAFVARLKATGGTAHLMGVVSDGGVHGHILHLLAAVRAVAGAGVPVVVHAITDGRDVPPDSAARFMAELVAGLPAGASIGTVIGRYWAMDRDNRWDRVARAFAAMLHGQGEAAVDAVAAVTASYAKNEFDEFIAPTVIGAYTGARDGDGLFCLNFRADRAREILAALGDPAFTGFETGIRPKWAAMLGMVDYSKAHDAYMTSAFPKQVLHNTLGEWVASHGRSQFRLAETEKYPHVTFFLNGGKEIPETGEDRYMAKSPKVATYDLQPEMSEPEVAEHLVGAIEQGYDLIVVNFANPDMVGHTGNLAAAMAACEAVDEGLGKAVAALRKAGGAMIVTADHGNCETMVDPVTGGPHTAHTTNPVPVILFGGPVGAKLRHGRLADLAPTLLQLMGLPQPPEMTGESLIV</sequence>
<evidence type="ECO:0000256" key="13">
    <source>
        <dbReference type="PIRSR" id="PIRSR001492-3"/>
    </source>
</evidence>
<gene>
    <name evidence="9" type="primary">gpmI</name>
    <name evidence="16" type="ORF">Rsw2DRAFT_0123</name>
</gene>
<evidence type="ECO:0000313" key="16">
    <source>
        <dbReference type="EMBL" id="EEW26888.1"/>
    </source>
</evidence>
<feature type="binding site" evidence="9 13">
    <location>
        <position position="456"/>
    </location>
    <ligand>
        <name>Mn(2+)</name>
        <dbReference type="ChEBI" id="CHEBI:29035"/>
        <label>1</label>
    </ligand>
</feature>
<evidence type="ECO:0000256" key="4">
    <source>
        <dbReference type="ARBA" id="ARBA00008819"/>
    </source>
</evidence>
<dbReference type="AlphaFoldDB" id="C8RWE5"/>
<evidence type="ECO:0000256" key="7">
    <source>
        <dbReference type="ARBA" id="ARBA00023211"/>
    </source>
</evidence>
<feature type="binding site" evidence="9 12">
    <location>
        <position position="124"/>
    </location>
    <ligand>
        <name>substrate</name>
    </ligand>
</feature>
<keyword evidence="5 9" id="KW-0479">Metal-binding</keyword>
<feature type="binding site" evidence="9 12">
    <location>
        <position position="183"/>
    </location>
    <ligand>
        <name>substrate</name>
    </ligand>
</feature>
<dbReference type="OrthoDB" id="9800863at2"/>
<dbReference type="GO" id="GO:0006007">
    <property type="term" value="P:glucose catabolic process"/>
    <property type="evidence" value="ECO:0007669"/>
    <property type="project" value="InterPro"/>
</dbReference>
<evidence type="ECO:0000256" key="1">
    <source>
        <dbReference type="ARBA" id="ARBA00000370"/>
    </source>
</evidence>
<comment type="function">
    <text evidence="2 9">Catalyzes the interconversion of 2-phosphoglycerate and 3-phosphoglycerate.</text>
</comment>
<protein>
    <recommendedName>
        <fullName evidence="9 10">2,3-bisphosphoglycerate-independent phosphoglycerate mutase</fullName>
        <shortName evidence="9">BPG-independent PGAM</shortName>
        <shortName evidence="9">Phosphoglyceromutase</shortName>
        <shortName evidence="9">iPGM</shortName>
        <ecNumber evidence="9 10">5.4.2.12</ecNumber>
    </recommendedName>
</protein>
<dbReference type="eggNOG" id="COG0696">
    <property type="taxonomic scope" value="Bacteria"/>
</dbReference>
<feature type="binding site" evidence="9 12">
    <location>
        <begin position="153"/>
        <end position="154"/>
    </location>
    <ligand>
        <name>substrate</name>
    </ligand>
</feature>
<feature type="domain" description="BPG-independent PGAM N-terminal" evidence="15">
    <location>
        <begin position="83"/>
        <end position="292"/>
    </location>
</feature>
<accession>C8RWE5</accession>
<reference evidence="16 17" key="1">
    <citation type="submission" date="2009-08" db="EMBL/GenBank/DDBJ databases">
        <title>The draft genome of Rhodobacter sp. SW2.</title>
        <authorList>
            <consortium name="US DOE Joint Genome Institute (JGI-PGF)"/>
            <person name="Lucas S."/>
            <person name="Copeland A."/>
            <person name="Lapidus A."/>
            <person name="Glavina del Rio T."/>
            <person name="Tice H."/>
            <person name="Bruce D."/>
            <person name="Goodwin L."/>
            <person name="Pitluck S."/>
            <person name="Larimer F."/>
            <person name="Land M.L."/>
            <person name="Hauser L."/>
            <person name="Emerson D."/>
        </authorList>
    </citation>
    <scope>NUCLEOTIDE SEQUENCE [LARGE SCALE GENOMIC DNA]</scope>
    <source>
        <strain evidence="16 17">SW2</strain>
    </source>
</reference>
<dbReference type="InterPro" id="IPR036646">
    <property type="entry name" value="PGAM_B_sf"/>
</dbReference>
<keyword evidence="6 9" id="KW-0324">Glycolysis</keyword>
<evidence type="ECO:0000259" key="14">
    <source>
        <dbReference type="Pfam" id="PF01676"/>
    </source>
</evidence>
<dbReference type="Pfam" id="PF06415">
    <property type="entry name" value="iPGM_N"/>
    <property type="match status" value="1"/>
</dbReference>
<dbReference type="Gene3D" id="3.40.1450.10">
    <property type="entry name" value="BPG-independent phosphoglycerate mutase, domain B"/>
    <property type="match status" value="1"/>
</dbReference>
<feature type="active site" description="Phosphoserine intermediate" evidence="9 11">
    <location>
        <position position="63"/>
    </location>
</feature>
<feature type="binding site" evidence="9 13">
    <location>
        <position position="396"/>
    </location>
    <ligand>
        <name>Mn(2+)</name>
        <dbReference type="ChEBI" id="CHEBI:29035"/>
        <label>1</label>
    </ligand>
</feature>
<dbReference type="GO" id="GO:0005829">
    <property type="term" value="C:cytosol"/>
    <property type="evidence" value="ECO:0007669"/>
    <property type="project" value="TreeGrafter"/>
</dbReference>
<evidence type="ECO:0000313" key="17">
    <source>
        <dbReference type="Proteomes" id="UP000010121"/>
    </source>
</evidence>
<evidence type="ECO:0000256" key="5">
    <source>
        <dbReference type="ARBA" id="ARBA00022723"/>
    </source>
</evidence>
<name>C8RWE5_9RHOB</name>
<comment type="cofactor">
    <cofactor evidence="9">
        <name>Mn(2+)</name>
        <dbReference type="ChEBI" id="CHEBI:29035"/>
    </cofactor>
    <text evidence="9">Binds 2 manganese ions per subunit.</text>
</comment>
<dbReference type="UniPathway" id="UPA00109">
    <property type="reaction ID" value="UER00186"/>
</dbReference>
<feature type="binding site" evidence="9 13">
    <location>
        <position position="438"/>
    </location>
    <ligand>
        <name>Mn(2+)</name>
        <dbReference type="ChEBI" id="CHEBI:29035"/>
        <label>2</label>
    </ligand>
</feature>
<comment type="subunit">
    <text evidence="9">Monomer.</text>
</comment>
<dbReference type="HAMAP" id="MF_01038">
    <property type="entry name" value="GpmI"/>
    <property type="match status" value="1"/>
</dbReference>
<comment type="pathway">
    <text evidence="3 9">Carbohydrate degradation; glycolysis; pyruvate from D-glyceraldehyde 3-phosphate: step 3/5.</text>
</comment>
<dbReference type="InterPro" id="IPR005995">
    <property type="entry name" value="Pgm_bpd_ind"/>
</dbReference>
<evidence type="ECO:0000256" key="12">
    <source>
        <dbReference type="PIRSR" id="PIRSR001492-2"/>
    </source>
</evidence>
<dbReference type="FunFam" id="3.40.1450.10:FF:000002">
    <property type="entry name" value="2,3-bisphosphoglycerate-independent phosphoglycerate mutase"/>
    <property type="match status" value="1"/>
</dbReference>
<dbReference type="InterPro" id="IPR006124">
    <property type="entry name" value="Metalloenzyme"/>
</dbReference>
<evidence type="ECO:0000256" key="2">
    <source>
        <dbReference type="ARBA" id="ARBA00002315"/>
    </source>
</evidence>
<dbReference type="STRING" id="371731.Rsw2DRAFT_0123"/>
<feature type="binding site" evidence="9 12">
    <location>
        <begin position="254"/>
        <end position="257"/>
    </location>
    <ligand>
        <name>substrate</name>
    </ligand>
</feature>
<dbReference type="CDD" id="cd16010">
    <property type="entry name" value="iPGM"/>
    <property type="match status" value="1"/>
</dbReference>
<evidence type="ECO:0000256" key="8">
    <source>
        <dbReference type="ARBA" id="ARBA00023235"/>
    </source>
</evidence>
<dbReference type="NCBIfam" id="TIGR01307">
    <property type="entry name" value="pgm_bpd_ind"/>
    <property type="match status" value="1"/>
</dbReference>
<comment type="catalytic activity">
    <reaction evidence="1 9">
        <text>(2R)-2-phosphoglycerate = (2R)-3-phosphoglycerate</text>
        <dbReference type="Rhea" id="RHEA:15901"/>
        <dbReference type="ChEBI" id="CHEBI:58272"/>
        <dbReference type="ChEBI" id="CHEBI:58289"/>
        <dbReference type="EC" id="5.4.2.12"/>
    </reaction>
</comment>
<dbReference type="Pfam" id="PF01676">
    <property type="entry name" value="Metalloenzyme"/>
    <property type="match status" value="1"/>
</dbReference>
<dbReference type="GO" id="GO:0030145">
    <property type="term" value="F:manganese ion binding"/>
    <property type="evidence" value="ECO:0007669"/>
    <property type="project" value="UniProtKB-UniRule"/>
</dbReference>
<dbReference type="InterPro" id="IPR017850">
    <property type="entry name" value="Alkaline_phosphatase_core_sf"/>
</dbReference>
<dbReference type="RefSeq" id="WP_008026997.1">
    <property type="nucleotide sequence ID" value="NZ_ACYY01000001.1"/>
</dbReference>
<dbReference type="Proteomes" id="UP000010121">
    <property type="component" value="Unassembled WGS sequence"/>
</dbReference>
<feature type="binding site" evidence="9 12">
    <location>
        <position position="189"/>
    </location>
    <ligand>
        <name>substrate</name>
    </ligand>
</feature>
<feature type="domain" description="Metalloenzyme" evidence="14">
    <location>
        <begin position="5"/>
        <end position="493"/>
    </location>
</feature>
<dbReference type="PIRSF" id="PIRSF001492">
    <property type="entry name" value="IPGAM"/>
    <property type="match status" value="1"/>
</dbReference>
<dbReference type="PANTHER" id="PTHR31637:SF0">
    <property type="entry name" value="2,3-BISPHOSPHOGLYCERATE-INDEPENDENT PHOSPHOGLYCERATE MUTASE"/>
    <property type="match status" value="1"/>
</dbReference>
<evidence type="ECO:0000256" key="6">
    <source>
        <dbReference type="ARBA" id="ARBA00023152"/>
    </source>
</evidence>
<feature type="binding site" evidence="9 13">
    <location>
        <position position="13"/>
    </location>
    <ligand>
        <name>Mn(2+)</name>
        <dbReference type="ChEBI" id="CHEBI:29035"/>
        <label>2</label>
    </ligand>
</feature>
<keyword evidence="7 9" id="KW-0464">Manganese</keyword>
<evidence type="ECO:0000259" key="15">
    <source>
        <dbReference type="Pfam" id="PF06415"/>
    </source>
</evidence>
<proteinExistence type="inferred from homology"/>
<dbReference type="EC" id="5.4.2.12" evidence="9 10"/>
<organism evidence="16 17">
    <name type="scientific">Rhodobacter ferrooxidans</name>
    <dbReference type="NCBI Taxonomy" id="371731"/>
    <lineage>
        <taxon>Bacteria</taxon>
        <taxon>Pseudomonadati</taxon>
        <taxon>Pseudomonadota</taxon>
        <taxon>Alphaproteobacteria</taxon>
        <taxon>Rhodobacterales</taxon>
        <taxon>Rhodobacter group</taxon>
        <taxon>Rhodobacter</taxon>
    </lineage>
</organism>
<dbReference type="SUPFAM" id="SSF53649">
    <property type="entry name" value="Alkaline phosphatase-like"/>
    <property type="match status" value="1"/>
</dbReference>
<dbReference type="PANTHER" id="PTHR31637">
    <property type="entry name" value="2,3-BISPHOSPHOGLYCERATE-INDEPENDENT PHOSPHOGLYCERATE MUTASE"/>
    <property type="match status" value="1"/>
</dbReference>
<keyword evidence="17" id="KW-1185">Reference proteome</keyword>
<dbReference type="InterPro" id="IPR011258">
    <property type="entry name" value="BPG-indep_PGM_N"/>
</dbReference>
<feature type="binding site" evidence="9 12">
    <location>
        <position position="330"/>
    </location>
    <ligand>
        <name>substrate</name>
    </ligand>
</feature>
<dbReference type="EMBL" id="ACYY01000001">
    <property type="protein sequence ID" value="EEW26888.1"/>
    <property type="molecule type" value="Genomic_DNA"/>
</dbReference>
<feature type="binding site" evidence="9 13">
    <location>
        <position position="437"/>
    </location>
    <ligand>
        <name>Mn(2+)</name>
        <dbReference type="ChEBI" id="CHEBI:29035"/>
        <label>2</label>
    </ligand>
</feature>
<evidence type="ECO:0000256" key="11">
    <source>
        <dbReference type="PIRSR" id="PIRSR001492-1"/>
    </source>
</evidence>
<dbReference type="SUPFAM" id="SSF64158">
    <property type="entry name" value="2,3-Bisphosphoglycerate-independent phosphoglycerate mutase, substrate-binding domain"/>
    <property type="match status" value="1"/>
</dbReference>
<evidence type="ECO:0000256" key="10">
    <source>
        <dbReference type="NCBIfam" id="TIGR01307"/>
    </source>
</evidence>
<feature type="binding site" evidence="9 13">
    <location>
        <position position="63"/>
    </location>
    <ligand>
        <name>Mn(2+)</name>
        <dbReference type="ChEBI" id="CHEBI:29035"/>
        <label>2</label>
    </ligand>
</feature>
<dbReference type="Gene3D" id="3.40.720.10">
    <property type="entry name" value="Alkaline Phosphatase, subunit A"/>
    <property type="match status" value="1"/>
</dbReference>
<dbReference type="GO" id="GO:0006096">
    <property type="term" value="P:glycolytic process"/>
    <property type="evidence" value="ECO:0007669"/>
    <property type="project" value="UniProtKB-UniRule"/>
</dbReference>
<evidence type="ECO:0000256" key="3">
    <source>
        <dbReference type="ARBA" id="ARBA00004798"/>
    </source>
</evidence>
<keyword evidence="8 9" id="KW-0413">Isomerase</keyword>
<comment type="caution">
    <text evidence="16">The sequence shown here is derived from an EMBL/GenBank/DDBJ whole genome shotgun (WGS) entry which is preliminary data.</text>
</comment>